<dbReference type="InterPro" id="IPR007235">
    <property type="entry name" value="Glyco_trans_28_C"/>
</dbReference>
<evidence type="ECO:0000259" key="12">
    <source>
        <dbReference type="Pfam" id="PF03033"/>
    </source>
</evidence>
<name>A0A0G0I3J9_9BACT</name>
<feature type="binding site" evidence="10">
    <location>
        <position position="188"/>
    </location>
    <ligand>
        <name>UDP-N-acetyl-alpha-D-glucosamine</name>
        <dbReference type="ChEBI" id="CHEBI:57705"/>
    </ligand>
</feature>
<dbReference type="AlphaFoldDB" id="A0A0G0I3J9"/>
<dbReference type="InterPro" id="IPR006009">
    <property type="entry name" value="GlcNAc_MurG"/>
</dbReference>
<dbReference type="HAMAP" id="MF_00033">
    <property type="entry name" value="MurG"/>
    <property type="match status" value="1"/>
</dbReference>
<keyword evidence="9 10" id="KW-0961">Cell wall biogenesis/degradation</keyword>
<gene>
    <name evidence="10" type="primary">murG</name>
    <name evidence="14" type="ORF">US31_C0001G0041</name>
</gene>
<keyword evidence="7 10" id="KW-0472">Membrane</keyword>
<dbReference type="PATRIC" id="fig|1618331.3.peg.44"/>
<organism evidence="14 15">
    <name type="scientific">Berkelbacteria bacterium GW2011_GWA1_36_9</name>
    <dbReference type="NCBI Taxonomy" id="1618331"/>
    <lineage>
        <taxon>Bacteria</taxon>
        <taxon>Candidatus Berkelbacteria</taxon>
    </lineage>
</organism>
<dbReference type="GO" id="GO:0008360">
    <property type="term" value="P:regulation of cell shape"/>
    <property type="evidence" value="ECO:0007669"/>
    <property type="project" value="UniProtKB-KW"/>
</dbReference>
<evidence type="ECO:0000313" key="15">
    <source>
        <dbReference type="Proteomes" id="UP000034508"/>
    </source>
</evidence>
<dbReference type="GO" id="GO:0050511">
    <property type="term" value="F:undecaprenyldiphospho-muramoylpentapeptide beta-N-acetylglucosaminyltransferase activity"/>
    <property type="evidence" value="ECO:0007669"/>
    <property type="project" value="UniProtKB-UniRule"/>
</dbReference>
<feature type="domain" description="Glycosyltransferase family 28 N-terminal" evidence="12">
    <location>
        <begin position="3"/>
        <end position="140"/>
    </location>
</feature>
<evidence type="ECO:0000256" key="9">
    <source>
        <dbReference type="ARBA" id="ARBA00023316"/>
    </source>
</evidence>
<dbReference type="GO" id="GO:0051301">
    <property type="term" value="P:cell division"/>
    <property type="evidence" value="ECO:0007669"/>
    <property type="project" value="UniProtKB-KW"/>
</dbReference>
<dbReference type="Proteomes" id="UP000034508">
    <property type="component" value="Unassembled WGS sequence"/>
</dbReference>
<dbReference type="GO" id="GO:0009252">
    <property type="term" value="P:peptidoglycan biosynthetic process"/>
    <property type="evidence" value="ECO:0007669"/>
    <property type="project" value="UniProtKB-UniRule"/>
</dbReference>
<dbReference type="Pfam" id="PF04101">
    <property type="entry name" value="Glyco_tran_28_C"/>
    <property type="match status" value="1"/>
</dbReference>
<evidence type="ECO:0000256" key="1">
    <source>
        <dbReference type="ARBA" id="ARBA00022475"/>
    </source>
</evidence>
<comment type="similarity">
    <text evidence="10">Belongs to the glycosyltransferase 28 family. MurG subfamily.</text>
</comment>
<feature type="binding site" evidence="10">
    <location>
        <position position="282"/>
    </location>
    <ligand>
        <name>UDP-N-acetyl-alpha-D-glucosamine</name>
        <dbReference type="ChEBI" id="CHEBI:57705"/>
    </ligand>
</feature>
<keyword evidence="4 10" id="KW-0808">Transferase</keyword>
<keyword evidence="2 10" id="KW-0132">Cell division</keyword>
<dbReference type="GO" id="GO:0051991">
    <property type="term" value="F:UDP-N-acetyl-D-glucosamine:N-acetylmuramoyl-L-alanyl-D-glutamyl-meso-2,6-diaminopimelyl-D-alanyl-D-alanine-diphosphoundecaprenol 4-beta-N-acetylglucosaminlytransferase activity"/>
    <property type="evidence" value="ECO:0007669"/>
    <property type="project" value="RHEA"/>
</dbReference>
<dbReference type="PANTHER" id="PTHR21015">
    <property type="entry name" value="UDP-N-ACETYLGLUCOSAMINE--N-ACETYLMURAMYL-(PENTAPEPTIDE) PYROPHOSPHORYL-UNDECAPRENOL N-ACETYLGLUCOSAMINE TRANSFERASE 1"/>
    <property type="match status" value="1"/>
</dbReference>
<comment type="caution">
    <text evidence="10">Lacks conserved residue(s) required for the propagation of feature annotation.</text>
</comment>
<keyword evidence="1 10" id="KW-1003">Cell membrane</keyword>
<evidence type="ECO:0000256" key="11">
    <source>
        <dbReference type="SAM" id="Phobius"/>
    </source>
</evidence>
<dbReference type="GO" id="GO:0071555">
    <property type="term" value="P:cell wall organization"/>
    <property type="evidence" value="ECO:0007669"/>
    <property type="project" value="UniProtKB-KW"/>
</dbReference>
<evidence type="ECO:0000256" key="10">
    <source>
        <dbReference type="HAMAP-Rule" id="MF_00033"/>
    </source>
</evidence>
<accession>A0A0G0I3J9</accession>
<evidence type="ECO:0000256" key="7">
    <source>
        <dbReference type="ARBA" id="ARBA00023136"/>
    </source>
</evidence>
<dbReference type="PANTHER" id="PTHR21015:SF27">
    <property type="entry name" value="UDP-N-ACETYLGLUCOSAMINE--N-ACETYLMURAMYL-(PENTAPEPTIDE) PYROPHOSPHORYL-UNDECAPRENOL N-ACETYLGLUCOSAMINE TRANSFERASE"/>
    <property type="match status" value="1"/>
</dbReference>
<evidence type="ECO:0000256" key="6">
    <source>
        <dbReference type="ARBA" id="ARBA00022984"/>
    </source>
</evidence>
<evidence type="ECO:0000259" key="13">
    <source>
        <dbReference type="Pfam" id="PF04101"/>
    </source>
</evidence>
<feature type="transmembrane region" description="Helical" evidence="11">
    <location>
        <begin position="70"/>
        <end position="90"/>
    </location>
</feature>
<keyword evidence="11" id="KW-0812">Transmembrane</keyword>
<evidence type="ECO:0000256" key="5">
    <source>
        <dbReference type="ARBA" id="ARBA00022960"/>
    </source>
</evidence>
<dbReference type="SUPFAM" id="SSF53756">
    <property type="entry name" value="UDP-Glycosyltransferase/glycogen phosphorylase"/>
    <property type="match status" value="1"/>
</dbReference>
<dbReference type="CDD" id="cd03785">
    <property type="entry name" value="GT28_MurG"/>
    <property type="match status" value="1"/>
</dbReference>
<evidence type="ECO:0000256" key="3">
    <source>
        <dbReference type="ARBA" id="ARBA00022676"/>
    </source>
</evidence>
<evidence type="ECO:0000313" key="14">
    <source>
        <dbReference type="EMBL" id="KKQ18854.1"/>
    </source>
</evidence>
<keyword evidence="5 10" id="KW-0133">Cell shape</keyword>
<dbReference type="GO" id="GO:0005886">
    <property type="term" value="C:plasma membrane"/>
    <property type="evidence" value="ECO:0007669"/>
    <property type="project" value="UniProtKB-SubCell"/>
</dbReference>
<proteinExistence type="inferred from homology"/>
<comment type="catalytic activity">
    <reaction evidence="10">
        <text>di-trans,octa-cis-undecaprenyl diphospho-N-acetyl-alpha-D-muramoyl-L-alanyl-D-glutamyl-meso-2,6-diaminopimeloyl-D-alanyl-D-alanine + UDP-N-acetyl-alpha-D-glucosamine = di-trans,octa-cis-undecaprenyl diphospho-[N-acetyl-alpha-D-glucosaminyl-(1-&gt;4)]-N-acetyl-alpha-D-muramoyl-L-alanyl-D-glutamyl-meso-2,6-diaminopimeloyl-D-alanyl-D-alanine + UDP + H(+)</text>
        <dbReference type="Rhea" id="RHEA:31227"/>
        <dbReference type="ChEBI" id="CHEBI:15378"/>
        <dbReference type="ChEBI" id="CHEBI:57705"/>
        <dbReference type="ChEBI" id="CHEBI:58223"/>
        <dbReference type="ChEBI" id="CHEBI:61387"/>
        <dbReference type="ChEBI" id="CHEBI:61388"/>
        <dbReference type="EC" id="2.4.1.227"/>
    </reaction>
</comment>
<keyword evidence="3 10" id="KW-0328">Glycosyltransferase</keyword>
<comment type="pathway">
    <text evidence="10">Cell wall biogenesis; peptidoglycan biosynthesis.</text>
</comment>
<keyword evidence="11" id="KW-1133">Transmembrane helix</keyword>
<evidence type="ECO:0000256" key="2">
    <source>
        <dbReference type="ARBA" id="ARBA00022618"/>
    </source>
</evidence>
<dbReference type="Pfam" id="PF03033">
    <property type="entry name" value="Glyco_transf_28"/>
    <property type="match status" value="1"/>
</dbReference>
<comment type="caution">
    <text evidence="14">The sequence shown here is derived from an EMBL/GenBank/DDBJ whole genome shotgun (WGS) entry which is preliminary data.</text>
</comment>
<dbReference type="Gene3D" id="3.40.50.2000">
    <property type="entry name" value="Glycogen Phosphorylase B"/>
    <property type="match status" value="2"/>
</dbReference>
<dbReference type="EC" id="2.4.1.227" evidence="10"/>
<sequence>MKILLTGGGTAGHTWPVIMVGQSLQKNKRVKLLYVGSRQGIERKLSKDFQIPFQAIITGKRRNYFSLSNIWDIFKIFCGIIQAFFILFFFRPNVVFAKGGYVTVPIIFWLKLFKIPLVIHESDVMVGRANLWALKYAEKVCLGFPLEYYSQKLPLEKLIYTGIPVSPEFKQTSIKEEGRPKILITGGSQGSSKINDLISEILPELINRFEIYHLSGHRDFEKLQKFKNPNYHLFDFSLEMPKFMRDADLIITRAGASTLTEIAAVGKPSIIIPLETAANEHQVGNAQVFQKINAAVVCSEKNLTANSLKTIINHLMADEKTRDLLGHHAKSFFRPDAAEEIINTIFEVVRK</sequence>
<feature type="domain" description="Glycosyl transferase family 28 C-terminal" evidence="13">
    <location>
        <begin position="182"/>
        <end position="340"/>
    </location>
</feature>
<dbReference type="GO" id="GO:0005975">
    <property type="term" value="P:carbohydrate metabolic process"/>
    <property type="evidence" value="ECO:0007669"/>
    <property type="project" value="InterPro"/>
</dbReference>
<evidence type="ECO:0000256" key="4">
    <source>
        <dbReference type="ARBA" id="ARBA00022679"/>
    </source>
</evidence>
<dbReference type="EMBL" id="LBSM01000001">
    <property type="protein sequence ID" value="KKQ18854.1"/>
    <property type="molecule type" value="Genomic_DNA"/>
</dbReference>
<feature type="binding site" evidence="10">
    <location>
        <begin position="10"/>
        <end position="12"/>
    </location>
    <ligand>
        <name>UDP-N-acetyl-alpha-D-glucosamine</name>
        <dbReference type="ChEBI" id="CHEBI:57705"/>
    </ligand>
</feature>
<dbReference type="UniPathway" id="UPA00219"/>
<keyword evidence="8 10" id="KW-0131">Cell cycle</keyword>
<keyword evidence="6 10" id="KW-0573">Peptidoglycan synthesis</keyword>
<evidence type="ECO:0000256" key="8">
    <source>
        <dbReference type="ARBA" id="ARBA00023306"/>
    </source>
</evidence>
<protein>
    <recommendedName>
        <fullName evidence="10">UDP-N-acetylglucosamine--N-acetylmuramyl-(pentapeptide) pyrophosphoryl-undecaprenol N-acetylglucosamine transferase</fullName>
        <ecNumber evidence="10">2.4.1.227</ecNumber>
    </recommendedName>
    <alternativeName>
        <fullName evidence="10">Undecaprenyl-PP-MurNAc-pentapeptide-UDPGlcNAc GlcNAc transferase</fullName>
    </alternativeName>
</protein>
<reference evidence="14 15" key="1">
    <citation type="journal article" date="2015" name="Nature">
        <title>rRNA introns, odd ribosomes, and small enigmatic genomes across a large radiation of phyla.</title>
        <authorList>
            <person name="Brown C.T."/>
            <person name="Hug L.A."/>
            <person name="Thomas B.C."/>
            <person name="Sharon I."/>
            <person name="Castelle C.J."/>
            <person name="Singh A."/>
            <person name="Wilkins M.J."/>
            <person name="Williams K.H."/>
            <person name="Banfield J.F."/>
        </authorList>
    </citation>
    <scope>NUCLEOTIDE SEQUENCE [LARGE SCALE GENOMIC DNA]</scope>
</reference>
<comment type="subcellular location">
    <subcellularLocation>
        <location evidence="10">Cell membrane</location>
        <topology evidence="10">Peripheral membrane protein</topology>
        <orientation evidence="10">Cytoplasmic side</orientation>
    </subcellularLocation>
</comment>
<dbReference type="InterPro" id="IPR004276">
    <property type="entry name" value="GlycoTrans_28_N"/>
</dbReference>
<comment type="function">
    <text evidence="10">Cell wall formation. Catalyzes the transfer of a GlcNAc subunit on undecaprenyl-pyrophosphoryl-MurNAc-pentapeptide (lipid intermediate I) to form undecaprenyl-pyrophosphoryl-MurNAc-(pentapeptide)GlcNAc (lipid intermediate II).</text>
</comment>